<sequence length="342" mass="38482">MILECIVLSIFIKYVIGAATKEPVLQLERVTDRIETGTYSGSGKCDKAPDIEGFELKVENRDGKMSGKIKSTVMRSYRQKVGMLSMVPLVWLKRESLTGELEVDNLGEIPGNDCFAFDPPSDTERAFKRNLATIFRKTKRIRGRSRSSLIFFCLVDTEIAVLLFPKEGDRFVYGAHCGYKLSKGPESDRSGASSSRAEGTVSTSKRSMPLVTSLKNKDEVKRRRTVFPPDGVYNTSTAWSSPHRIEVSISTKSEDVLSTVRVHGDRTVDLPEVKLEEKEDGCFQPEANDDNADEETVKFNFWTISLKWDMIRICPAPDGGWEIRLLNPATKLSTMRLPLRRI</sequence>
<keyword evidence="4" id="KW-1185">Reference proteome</keyword>
<proteinExistence type="predicted"/>
<feature type="chain" id="PRO_5029851050" evidence="2">
    <location>
        <begin position="18"/>
        <end position="342"/>
    </location>
</feature>
<feature type="compositionally biased region" description="Polar residues" evidence="1">
    <location>
        <begin position="190"/>
        <end position="206"/>
    </location>
</feature>
<dbReference type="AlphaFoldDB" id="A0A7J6M1C6"/>
<reference evidence="3 4" key="1">
    <citation type="submission" date="2020-04" db="EMBL/GenBank/DDBJ databases">
        <title>Perkinsus chesapeaki whole genome sequence.</title>
        <authorList>
            <person name="Bogema D.R."/>
        </authorList>
    </citation>
    <scope>NUCLEOTIDE SEQUENCE [LARGE SCALE GENOMIC DNA]</scope>
    <source>
        <strain evidence="3">ATCC PRA-425</strain>
    </source>
</reference>
<accession>A0A7J6M1C6</accession>
<evidence type="ECO:0000256" key="2">
    <source>
        <dbReference type="SAM" id="SignalP"/>
    </source>
</evidence>
<feature type="region of interest" description="Disordered" evidence="1">
    <location>
        <begin position="183"/>
        <end position="207"/>
    </location>
</feature>
<comment type="caution">
    <text evidence="3">The sequence shown here is derived from an EMBL/GenBank/DDBJ whole genome shotgun (WGS) entry which is preliminary data.</text>
</comment>
<name>A0A7J6M1C6_PERCH</name>
<keyword evidence="2" id="KW-0732">Signal</keyword>
<organism evidence="3 4">
    <name type="scientific">Perkinsus chesapeaki</name>
    <name type="common">Clam parasite</name>
    <name type="synonym">Perkinsus andrewsi</name>
    <dbReference type="NCBI Taxonomy" id="330153"/>
    <lineage>
        <taxon>Eukaryota</taxon>
        <taxon>Sar</taxon>
        <taxon>Alveolata</taxon>
        <taxon>Perkinsozoa</taxon>
        <taxon>Perkinsea</taxon>
        <taxon>Perkinsida</taxon>
        <taxon>Perkinsidae</taxon>
        <taxon>Perkinsus</taxon>
    </lineage>
</organism>
<dbReference type="EMBL" id="JAAPAO010000273">
    <property type="protein sequence ID" value="KAF4665010.1"/>
    <property type="molecule type" value="Genomic_DNA"/>
</dbReference>
<protein>
    <submittedName>
        <fullName evidence="3">Uncharacterized protein</fullName>
    </submittedName>
</protein>
<gene>
    <name evidence="3" type="ORF">FOL47_004829</name>
</gene>
<evidence type="ECO:0000313" key="3">
    <source>
        <dbReference type="EMBL" id="KAF4665010.1"/>
    </source>
</evidence>
<evidence type="ECO:0000256" key="1">
    <source>
        <dbReference type="SAM" id="MobiDB-lite"/>
    </source>
</evidence>
<dbReference type="Proteomes" id="UP000591131">
    <property type="component" value="Unassembled WGS sequence"/>
</dbReference>
<evidence type="ECO:0000313" key="4">
    <source>
        <dbReference type="Proteomes" id="UP000591131"/>
    </source>
</evidence>
<feature type="signal peptide" evidence="2">
    <location>
        <begin position="1"/>
        <end position="17"/>
    </location>
</feature>